<reference evidence="4" key="2">
    <citation type="submission" date="2016-12" db="EMBL/GenBank/DDBJ databases">
        <title>Whole genome sequencing of Sphingomonas sp. ABOJV.</title>
        <authorList>
            <person name="Conlan S."/>
            <person name="Thomas P.J."/>
            <person name="Mullikin J."/>
            <person name="Palmore T.N."/>
            <person name="Frank K.M."/>
            <person name="Segre J.A."/>
        </authorList>
    </citation>
    <scope>NUCLEOTIDE SEQUENCE [LARGE SCALE GENOMIC DNA]</scope>
    <source>
        <strain evidence="4">ABOJV</strain>
    </source>
</reference>
<gene>
    <name evidence="2" type="ORF">BRX40_09165</name>
    <name evidence="3" type="ORF">CA257_19075</name>
</gene>
<keyword evidence="4" id="KW-1185">Reference proteome</keyword>
<dbReference type="EMBL" id="QQWO01000020">
    <property type="protein sequence ID" value="RSV00008.1"/>
    <property type="molecule type" value="Genomic_DNA"/>
</dbReference>
<protein>
    <submittedName>
        <fullName evidence="2">Peptidoglycan-binding protein</fullName>
    </submittedName>
</protein>
<evidence type="ECO:0000313" key="2">
    <source>
        <dbReference type="EMBL" id="APR52571.1"/>
    </source>
</evidence>
<dbReference type="AlphaFoldDB" id="A0A1L6J9G3"/>
<dbReference type="OrthoDB" id="8477976at2"/>
<dbReference type="SUPFAM" id="SSF53955">
    <property type="entry name" value="Lysozyme-like"/>
    <property type="match status" value="1"/>
</dbReference>
<organism evidence="2 4">
    <name type="scientific">Sphingomonas koreensis</name>
    <dbReference type="NCBI Taxonomy" id="93064"/>
    <lineage>
        <taxon>Bacteria</taxon>
        <taxon>Pseudomonadati</taxon>
        <taxon>Pseudomonadota</taxon>
        <taxon>Alphaproteobacteria</taxon>
        <taxon>Sphingomonadales</taxon>
        <taxon>Sphingomonadaceae</taxon>
        <taxon>Sphingomonas</taxon>
    </lineage>
</organism>
<dbReference type="Gene3D" id="1.10.530.10">
    <property type="match status" value="1"/>
</dbReference>
<accession>A0A1L6J9G3</accession>
<dbReference type="InterPro" id="IPR023346">
    <property type="entry name" value="Lysozyme-like_dom_sf"/>
</dbReference>
<dbReference type="KEGG" id="skr:BRX40_09165"/>
<name>A0A1L6J9G3_9SPHN</name>
<evidence type="ECO:0000313" key="5">
    <source>
        <dbReference type="Proteomes" id="UP000286681"/>
    </source>
</evidence>
<dbReference type="STRING" id="93064.BRX40_09165"/>
<dbReference type="Proteomes" id="UP000185161">
    <property type="component" value="Chromosome"/>
</dbReference>
<sequence length="329" mass="34667">MIAATGMSGLDPTQKAQVIYAHARSEMAGRLWRAALGSDDTGAKTVLNDSNLPMSLESLLSLLEERTGEAPSRPAQAQTASPAPGREPASAEAPVRWQGQGKQEEPASSGGPRGYGPNAAYVGTLRAAAQRTGLPVAALATIVHAEAAKGADGRWLPYSRNPRSSAAGLGQFLSGTWRGEAEREGTWLNTVARRQGWLNERGKVRGENKAALLALRYDPDAAIQATADYAKANLDSLRNAGVSLGEGGKSGAQALAQAAYLGHHLGRGDAIRFLKGGLDQDRARTLLNAQIGSVNASRRIAASGCATTAHRAWLLDYIGRNIRPERFNA</sequence>
<dbReference type="RefSeq" id="WP_075151386.1">
    <property type="nucleotide sequence ID" value="NZ_CP018820.1"/>
</dbReference>
<proteinExistence type="predicted"/>
<reference evidence="2" key="1">
    <citation type="submission" date="2016-12" db="EMBL/GenBank/DDBJ databases">
        <title>Whole genome sequencing of Sphingomonas koreensis.</title>
        <authorList>
            <person name="Conlan S."/>
            <person name="Thomas P.J."/>
            <person name="Mullikin J."/>
            <person name="Palmore T.N."/>
            <person name="Frank K.M."/>
            <person name="Segre J.A."/>
        </authorList>
    </citation>
    <scope>NUCLEOTIDE SEQUENCE</scope>
    <source>
        <strain evidence="2">ABOJV</strain>
    </source>
</reference>
<evidence type="ECO:0000256" key="1">
    <source>
        <dbReference type="SAM" id="MobiDB-lite"/>
    </source>
</evidence>
<reference evidence="3 5" key="3">
    <citation type="submission" date="2018-07" db="EMBL/GenBank/DDBJ databases">
        <title>Genomic and Epidemiologic Investigation of an Indolent Hospital Outbreak.</title>
        <authorList>
            <person name="Johnson R.C."/>
            <person name="Deming C."/>
            <person name="Conlan S."/>
            <person name="Zellmer C.J."/>
            <person name="Michelin A.V."/>
            <person name="Lee-Lin S."/>
            <person name="Thomas P.J."/>
            <person name="Park M."/>
            <person name="Weingarten R.A."/>
            <person name="Less J."/>
            <person name="Dekker J.P."/>
            <person name="Frank K.M."/>
            <person name="Musser K.A."/>
            <person name="Mcquiston J.R."/>
            <person name="Henderson D.K."/>
            <person name="Lau A.F."/>
            <person name="Palmore T.N."/>
            <person name="Segre J.A."/>
        </authorList>
    </citation>
    <scope>NUCLEOTIDE SEQUENCE [LARGE SCALE GENOMIC DNA]</scope>
    <source>
        <strain evidence="3 5">SK-NIH.Env10_0317</strain>
    </source>
</reference>
<evidence type="ECO:0000313" key="3">
    <source>
        <dbReference type="EMBL" id="RSV00008.1"/>
    </source>
</evidence>
<dbReference type="Proteomes" id="UP000286681">
    <property type="component" value="Unassembled WGS sequence"/>
</dbReference>
<feature type="region of interest" description="Disordered" evidence="1">
    <location>
        <begin position="66"/>
        <end position="115"/>
    </location>
</feature>
<dbReference type="GeneID" id="44132727"/>
<evidence type="ECO:0000313" key="4">
    <source>
        <dbReference type="Proteomes" id="UP000185161"/>
    </source>
</evidence>
<dbReference type="EMBL" id="CP018820">
    <property type="protein sequence ID" value="APR52571.1"/>
    <property type="molecule type" value="Genomic_DNA"/>
</dbReference>